<keyword evidence="2 6" id="KW-0813">Transport</keyword>
<dbReference type="SUPFAM" id="SSF161098">
    <property type="entry name" value="MetI-like"/>
    <property type="match status" value="1"/>
</dbReference>
<dbReference type="InterPro" id="IPR051204">
    <property type="entry name" value="ABC_transp_perm/SBD"/>
</dbReference>
<evidence type="ECO:0000256" key="1">
    <source>
        <dbReference type="ARBA" id="ARBA00004141"/>
    </source>
</evidence>
<keyword evidence="5 6" id="KW-0472">Membrane</keyword>
<dbReference type="PANTHER" id="PTHR30177:SF33">
    <property type="entry name" value="POSSIBLE OSMOPROTECTANT (GLYCINE BETAINE_CARNITINE_CHOLINE_L-PROLINE) TRANSPORT INTEGRAL MEMBRANE PROTEIN ABC TRANSPORTER PROZ"/>
    <property type="match status" value="1"/>
</dbReference>
<keyword evidence="9" id="KW-1185">Reference proteome</keyword>
<feature type="domain" description="ABC transmembrane type-1" evidence="7">
    <location>
        <begin position="24"/>
        <end position="203"/>
    </location>
</feature>
<organism evidence="8 9">
    <name type="scientific">Corynebacterium pseudopelargi</name>
    <dbReference type="NCBI Taxonomy" id="2080757"/>
    <lineage>
        <taxon>Bacteria</taxon>
        <taxon>Bacillati</taxon>
        <taxon>Actinomycetota</taxon>
        <taxon>Actinomycetes</taxon>
        <taxon>Mycobacteriales</taxon>
        <taxon>Corynebacteriaceae</taxon>
        <taxon>Corynebacterium</taxon>
    </lineage>
</organism>
<protein>
    <submittedName>
        <fullName evidence="8">Choline transport system permease protein OpuBB</fullName>
    </submittedName>
</protein>
<dbReference type="AlphaFoldDB" id="A0A3G6IVU9"/>
<evidence type="ECO:0000256" key="3">
    <source>
        <dbReference type="ARBA" id="ARBA00022692"/>
    </source>
</evidence>
<dbReference type="CDD" id="cd06261">
    <property type="entry name" value="TM_PBP2"/>
    <property type="match status" value="1"/>
</dbReference>
<dbReference type="InterPro" id="IPR000515">
    <property type="entry name" value="MetI-like"/>
</dbReference>
<evidence type="ECO:0000256" key="2">
    <source>
        <dbReference type="ARBA" id="ARBA00022448"/>
    </source>
</evidence>
<feature type="transmembrane region" description="Helical" evidence="6">
    <location>
        <begin position="72"/>
        <end position="98"/>
    </location>
</feature>
<feature type="transmembrane region" description="Helical" evidence="6">
    <location>
        <begin position="182"/>
        <end position="203"/>
    </location>
</feature>
<evidence type="ECO:0000256" key="6">
    <source>
        <dbReference type="RuleBase" id="RU363032"/>
    </source>
</evidence>
<name>A0A3G6IVU9_9CORY</name>
<reference evidence="8 9" key="1">
    <citation type="submission" date="2018-11" db="EMBL/GenBank/DDBJ databases">
        <authorList>
            <person name="Kleinhagauer T."/>
            <person name="Glaeser S.P."/>
            <person name="Spergser J."/>
            <person name="Ruckert C."/>
            <person name="Kaempfer P."/>
            <person name="Busse H.-J."/>
        </authorList>
    </citation>
    <scope>NUCLEOTIDE SEQUENCE [LARGE SCALE GENOMIC DNA]</scope>
    <source>
        <strain evidence="8 9">812CH</strain>
    </source>
</reference>
<dbReference type="KEGG" id="cpso:CPPEL_00195"/>
<evidence type="ECO:0000259" key="7">
    <source>
        <dbReference type="PROSITE" id="PS50928"/>
    </source>
</evidence>
<evidence type="ECO:0000256" key="4">
    <source>
        <dbReference type="ARBA" id="ARBA00022989"/>
    </source>
</evidence>
<gene>
    <name evidence="8" type="primary">opuBB</name>
    <name evidence="8" type="ORF">CPPEL_00195</name>
</gene>
<dbReference type="Gene3D" id="1.10.3720.10">
    <property type="entry name" value="MetI-like"/>
    <property type="match status" value="1"/>
</dbReference>
<dbReference type="GO" id="GO:0005886">
    <property type="term" value="C:plasma membrane"/>
    <property type="evidence" value="ECO:0007669"/>
    <property type="project" value="UniProtKB-SubCell"/>
</dbReference>
<proteinExistence type="inferred from homology"/>
<comment type="subcellular location">
    <subcellularLocation>
        <location evidence="6">Cell membrane</location>
        <topology evidence="6">Multi-pass membrane protein</topology>
    </subcellularLocation>
    <subcellularLocation>
        <location evidence="1">Membrane</location>
        <topology evidence="1">Multi-pass membrane protein</topology>
    </subcellularLocation>
</comment>
<sequence length="217" mass="22450">MTWIDDLFAALTDTTAWPEYAARMLQHLGISFLAVLLASLIAIPAGTAIGHTGRGSLLVGGVSGAARALPTLGLLTIFGLIFGIGLGAPLLALVILAIPSVLAGTYAGIAAVDRNTIDGSKAMGFTEAQLIGRIELPLAAPVIVGGVRNAALQVIATATLAAYTADIGLGRLIFHGLKTRDYIEMLTGSVLVILLAWVVDLLFGRIASLLRRAIRTA</sequence>
<dbReference type="Pfam" id="PF00528">
    <property type="entry name" value="BPD_transp_1"/>
    <property type="match status" value="1"/>
</dbReference>
<dbReference type="OrthoDB" id="5244012at2"/>
<evidence type="ECO:0000313" key="8">
    <source>
        <dbReference type="EMBL" id="AZA08190.1"/>
    </source>
</evidence>
<dbReference type="GO" id="GO:0055085">
    <property type="term" value="P:transmembrane transport"/>
    <property type="evidence" value="ECO:0007669"/>
    <property type="project" value="InterPro"/>
</dbReference>
<dbReference type="PROSITE" id="PS50928">
    <property type="entry name" value="ABC_TM1"/>
    <property type="match status" value="1"/>
</dbReference>
<dbReference type="GO" id="GO:0031460">
    <property type="term" value="P:glycine betaine transport"/>
    <property type="evidence" value="ECO:0007669"/>
    <property type="project" value="TreeGrafter"/>
</dbReference>
<feature type="transmembrane region" description="Helical" evidence="6">
    <location>
        <begin position="28"/>
        <end position="51"/>
    </location>
</feature>
<evidence type="ECO:0000256" key="5">
    <source>
        <dbReference type="ARBA" id="ARBA00023136"/>
    </source>
</evidence>
<dbReference type="Proteomes" id="UP000271426">
    <property type="component" value="Chromosome"/>
</dbReference>
<accession>A0A3G6IVU9</accession>
<dbReference type="RefSeq" id="WP_123959008.1">
    <property type="nucleotide sequence ID" value="NZ_CP033898.1"/>
</dbReference>
<dbReference type="InterPro" id="IPR035906">
    <property type="entry name" value="MetI-like_sf"/>
</dbReference>
<comment type="similarity">
    <text evidence="6">Belongs to the binding-protein-dependent transport system permease family.</text>
</comment>
<keyword evidence="4 6" id="KW-1133">Transmembrane helix</keyword>
<evidence type="ECO:0000313" key="9">
    <source>
        <dbReference type="Proteomes" id="UP000271426"/>
    </source>
</evidence>
<dbReference type="EMBL" id="CP033898">
    <property type="protein sequence ID" value="AZA08190.1"/>
    <property type="molecule type" value="Genomic_DNA"/>
</dbReference>
<dbReference type="PANTHER" id="PTHR30177">
    <property type="entry name" value="GLYCINE BETAINE/L-PROLINE TRANSPORT SYSTEM PERMEASE PROTEIN PROW"/>
    <property type="match status" value="1"/>
</dbReference>
<keyword evidence="3 6" id="KW-0812">Transmembrane</keyword>